<proteinExistence type="predicted"/>
<gene>
    <name evidence="1" type="ORF">K8G79_06190</name>
</gene>
<dbReference type="AlphaFoldDB" id="A0AAJ1EJ86"/>
<evidence type="ECO:0000313" key="2">
    <source>
        <dbReference type="Proteomes" id="UP001197609"/>
    </source>
</evidence>
<reference evidence="1 2" key="1">
    <citation type="journal article" date="2021" name="bioRxiv">
        <title>Unraveling nitrogen, sulfur and carbon metabolic pathways and microbial community transcriptional responses to substrate deprivation and toxicity stresses in a bioreactor mimicking anoxic brackish coastal sediment conditions.</title>
        <authorList>
            <person name="Martins P.D."/>
            <person name="Echeveste M.J."/>
            <person name="Arshad A."/>
            <person name="Kurth J."/>
            <person name="Ouboter H."/>
            <person name="Jetten M.S.M."/>
            <person name="Welte C.U."/>
        </authorList>
    </citation>
    <scope>NUCLEOTIDE SEQUENCE [LARGE SCALE GENOMIC DNA]</scope>
    <source>
        <strain evidence="1">MAG_38</strain>
    </source>
</reference>
<dbReference type="Gene3D" id="2.40.420.20">
    <property type="match status" value="1"/>
</dbReference>
<comment type="caution">
    <text evidence="1">The sequence shown here is derived from an EMBL/GenBank/DDBJ whole genome shotgun (WGS) entry which is preliminary data.</text>
</comment>
<dbReference type="EMBL" id="JAIOIU010000073">
    <property type="protein sequence ID" value="MBZ0159706.1"/>
    <property type="molecule type" value="Genomic_DNA"/>
</dbReference>
<accession>A0AAJ1EJ86</accession>
<sequence length="63" mass="6654">MPPKTREDATGDSKRPQVWMLRDGQLVAIPVTTGVTDGIMTEITGGGVEPGMPLVVDAMSADR</sequence>
<organism evidence="1 2">
    <name type="scientific">Candidatus Methylomirabilis tolerans</name>
    <dbReference type="NCBI Taxonomy" id="3123416"/>
    <lineage>
        <taxon>Bacteria</taxon>
        <taxon>Candidatus Methylomirabilota</taxon>
        <taxon>Candidatus Methylomirabilia</taxon>
        <taxon>Candidatus Methylomirabilales</taxon>
        <taxon>Candidatus Methylomirabilaceae</taxon>
        <taxon>Candidatus Methylomirabilis</taxon>
    </lineage>
</organism>
<name>A0AAJ1EJ86_9BACT</name>
<protein>
    <submittedName>
        <fullName evidence="1">Uncharacterized protein</fullName>
    </submittedName>
</protein>
<dbReference type="Proteomes" id="UP001197609">
    <property type="component" value="Unassembled WGS sequence"/>
</dbReference>
<evidence type="ECO:0000313" key="1">
    <source>
        <dbReference type="EMBL" id="MBZ0159706.1"/>
    </source>
</evidence>